<dbReference type="PANTHER" id="PTHR43280:SF27">
    <property type="entry name" value="TRANSCRIPTIONAL REGULATOR MTLR"/>
    <property type="match status" value="1"/>
</dbReference>
<dbReference type="Proteomes" id="UP000193834">
    <property type="component" value="Unassembled WGS sequence"/>
</dbReference>
<evidence type="ECO:0000256" key="2">
    <source>
        <dbReference type="ARBA" id="ARBA00023125"/>
    </source>
</evidence>
<dbReference type="Pfam" id="PF12833">
    <property type="entry name" value="HTH_18"/>
    <property type="match status" value="1"/>
</dbReference>
<dbReference type="InterPro" id="IPR037923">
    <property type="entry name" value="HTH-like"/>
</dbReference>
<dbReference type="RefSeq" id="WP_085493743.1">
    <property type="nucleotide sequence ID" value="NZ_FXAZ01000001.1"/>
</dbReference>
<dbReference type="AlphaFoldDB" id="A0A1X7JKD3"/>
<name>A0A1X7JKD3_9BACL</name>
<dbReference type="InterPro" id="IPR003313">
    <property type="entry name" value="AraC-bd"/>
</dbReference>
<dbReference type="SUPFAM" id="SSF51215">
    <property type="entry name" value="Regulatory protein AraC"/>
    <property type="match status" value="1"/>
</dbReference>
<dbReference type="OrthoDB" id="2713997at2"/>
<proteinExistence type="predicted"/>
<keyword evidence="5" id="KW-1185">Reference proteome</keyword>
<organism evidence="4 5">
    <name type="scientific">Paenibacillus aquistagni</name>
    <dbReference type="NCBI Taxonomy" id="1852522"/>
    <lineage>
        <taxon>Bacteria</taxon>
        <taxon>Bacillati</taxon>
        <taxon>Bacillota</taxon>
        <taxon>Bacilli</taxon>
        <taxon>Bacillales</taxon>
        <taxon>Paenibacillaceae</taxon>
        <taxon>Paenibacillus</taxon>
    </lineage>
</organism>
<protein>
    <submittedName>
        <fullName evidence="4">AraC-type DNA-binding protein</fullName>
    </submittedName>
</protein>
<evidence type="ECO:0000256" key="3">
    <source>
        <dbReference type="ARBA" id="ARBA00023163"/>
    </source>
</evidence>
<dbReference type="InterPro" id="IPR014710">
    <property type="entry name" value="RmlC-like_jellyroll"/>
</dbReference>
<dbReference type="GO" id="GO:0003700">
    <property type="term" value="F:DNA-binding transcription factor activity"/>
    <property type="evidence" value="ECO:0007669"/>
    <property type="project" value="InterPro"/>
</dbReference>
<dbReference type="GO" id="GO:0043565">
    <property type="term" value="F:sequence-specific DNA binding"/>
    <property type="evidence" value="ECO:0007669"/>
    <property type="project" value="InterPro"/>
</dbReference>
<dbReference type="InterPro" id="IPR020449">
    <property type="entry name" value="Tscrpt_reg_AraC-type_HTH"/>
</dbReference>
<dbReference type="InterPro" id="IPR009057">
    <property type="entry name" value="Homeodomain-like_sf"/>
</dbReference>
<dbReference type="InterPro" id="IPR018060">
    <property type="entry name" value="HTH_AraC"/>
</dbReference>
<reference evidence="4 5" key="1">
    <citation type="submission" date="2017-04" db="EMBL/GenBank/DDBJ databases">
        <authorList>
            <person name="Afonso C.L."/>
            <person name="Miller P.J."/>
            <person name="Scott M.A."/>
            <person name="Spackman E."/>
            <person name="Goraichik I."/>
            <person name="Dimitrov K.M."/>
            <person name="Suarez D.L."/>
            <person name="Swayne D.E."/>
        </authorList>
    </citation>
    <scope>NUCLEOTIDE SEQUENCE [LARGE SCALE GENOMIC DNA]</scope>
    <source>
        <strain evidence="4 5">11</strain>
    </source>
</reference>
<keyword evidence="3" id="KW-0804">Transcription</keyword>
<dbReference type="Gene3D" id="2.60.120.10">
    <property type="entry name" value="Jelly Rolls"/>
    <property type="match status" value="1"/>
</dbReference>
<evidence type="ECO:0000256" key="1">
    <source>
        <dbReference type="ARBA" id="ARBA00023015"/>
    </source>
</evidence>
<sequence length="291" mass="34557">MSWIHQNEIFDVQYRSAVPYGTPSFHSHTNYEVYLFHEGSVQYLIGDRIYMLEPGDLIIMNGLTLHRPIIDNRTPYVRSILHFDARFVNNIDPARGEGQEGELLRPFVELKTARLKLSEERRIEAEQRFMHMETKLREQSYAGRQRAKIAMLDLLYCIYDWFSEPLAQLEHQRDRERHVEEVIRVLEQRYTEELSLDEIAQEVHLNKHYVSKLFKEITGFTIFQYVNHRRINQAKVMFVAEPQVPVTEVSYAVGYKHLPHFSRMFKQIVGCTPEAYRKKVQLQMESYLSLS</sequence>
<keyword evidence="2 4" id="KW-0238">DNA-binding</keyword>
<dbReference type="Pfam" id="PF02311">
    <property type="entry name" value="AraC_binding"/>
    <property type="match status" value="1"/>
</dbReference>
<dbReference type="PRINTS" id="PR00032">
    <property type="entry name" value="HTHARAC"/>
</dbReference>
<evidence type="ECO:0000313" key="5">
    <source>
        <dbReference type="Proteomes" id="UP000193834"/>
    </source>
</evidence>
<accession>A0A1X7JKD3</accession>
<dbReference type="SUPFAM" id="SSF46689">
    <property type="entry name" value="Homeodomain-like"/>
    <property type="match status" value="2"/>
</dbReference>
<dbReference type="EMBL" id="FXAZ01000001">
    <property type="protein sequence ID" value="SMG27794.1"/>
    <property type="molecule type" value="Genomic_DNA"/>
</dbReference>
<dbReference type="PROSITE" id="PS01124">
    <property type="entry name" value="HTH_ARAC_FAMILY_2"/>
    <property type="match status" value="1"/>
</dbReference>
<dbReference type="Gene3D" id="1.10.10.60">
    <property type="entry name" value="Homeodomain-like"/>
    <property type="match status" value="2"/>
</dbReference>
<dbReference type="PANTHER" id="PTHR43280">
    <property type="entry name" value="ARAC-FAMILY TRANSCRIPTIONAL REGULATOR"/>
    <property type="match status" value="1"/>
</dbReference>
<keyword evidence="1" id="KW-0805">Transcription regulation</keyword>
<dbReference type="STRING" id="1852522.SAMN06295960_1625"/>
<gene>
    <name evidence="4" type="ORF">SAMN06295960_1625</name>
</gene>
<evidence type="ECO:0000313" key="4">
    <source>
        <dbReference type="EMBL" id="SMG27794.1"/>
    </source>
</evidence>
<dbReference type="SMART" id="SM00342">
    <property type="entry name" value="HTH_ARAC"/>
    <property type="match status" value="1"/>
</dbReference>